<evidence type="ECO:0000313" key="4">
    <source>
        <dbReference type="EMBL" id="QLH83851.1"/>
    </source>
</evidence>
<evidence type="ECO:0000256" key="1">
    <source>
        <dbReference type="SAM" id="MobiDB-lite"/>
    </source>
</evidence>
<feature type="transmembrane region" description="Helical" evidence="2">
    <location>
        <begin position="51"/>
        <end position="72"/>
    </location>
</feature>
<gene>
    <name evidence="4" type="ORF">HZS54_20435</name>
</gene>
<evidence type="ECO:0000313" key="5">
    <source>
        <dbReference type="Proteomes" id="UP000509346"/>
    </source>
</evidence>
<keyword evidence="2" id="KW-0812">Transmembrane</keyword>
<organism evidence="4 5">
    <name type="scientific">Halosimplex pelagicum</name>
    <dbReference type="NCBI Taxonomy" id="869886"/>
    <lineage>
        <taxon>Archaea</taxon>
        <taxon>Methanobacteriati</taxon>
        <taxon>Methanobacteriota</taxon>
        <taxon>Stenosarchaea group</taxon>
        <taxon>Halobacteria</taxon>
        <taxon>Halobacteriales</taxon>
        <taxon>Haloarculaceae</taxon>
        <taxon>Halosimplex</taxon>
    </lineage>
</organism>
<feature type="region of interest" description="Disordered" evidence="1">
    <location>
        <begin position="80"/>
        <end position="126"/>
    </location>
</feature>
<dbReference type="KEGG" id="hpel:HZS54_20435"/>
<dbReference type="InterPro" id="IPR036388">
    <property type="entry name" value="WH-like_DNA-bd_sf"/>
</dbReference>
<dbReference type="Gene3D" id="1.10.10.10">
    <property type="entry name" value="Winged helix-like DNA-binding domain superfamily/Winged helix DNA-binding domain"/>
    <property type="match status" value="1"/>
</dbReference>
<protein>
    <submittedName>
        <fullName evidence="4">Helix-turn-helix domain-containing protein</fullName>
    </submittedName>
</protein>
<dbReference type="InterPro" id="IPR036390">
    <property type="entry name" value="WH_DNA-bd_sf"/>
</dbReference>
<evidence type="ECO:0000256" key="2">
    <source>
        <dbReference type="SAM" id="Phobius"/>
    </source>
</evidence>
<dbReference type="SUPFAM" id="SSF46785">
    <property type="entry name" value="Winged helix' DNA-binding domain"/>
    <property type="match status" value="1"/>
</dbReference>
<dbReference type="Proteomes" id="UP000509346">
    <property type="component" value="Chromosome"/>
</dbReference>
<name>A0A7D5T624_9EURY</name>
<feature type="compositionally biased region" description="Basic and acidic residues" evidence="1">
    <location>
        <begin position="110"/>
        <end position="126"/>
    </location>
</feature>
<feature type="domain" description="DUF7343" evidence="3">
    <location>
        <begin position="123"/>
        <end position="181"/>
    </location>
</feature>
<proteinExistence type="predicted"/>
<keyword evidence="2" id="KW-0472">Membrane</keyword>
<feature type="compositionally biased region" description="Low complexity" evidence="1">
    <location>
        <begin position="80"/>
        <end position="94"/>
    </location>
</feature>
<sequence>MLQWLVGDAVGEALAVGAGTARATDARGWLSLSADAESQVGVLQSASAGDVGGMMVAAVVLVVLGLGGVAAWHSGLPSLGSTGSSSEGGSTTEPDGPATTETPSEPDPTAEPKGEPDEPAARTDRELIVDILESNEGRMKQARIVDETGWSKSKVSMLLSEMEEEEAISKLRVGRENIISLSGNEPEAAGSPFDDE</sequence>
<dbReference type="GeneID" id="56085010"/>
<dbReference type="Pfam" id="PF24034">
    <property type="entry name" value="DUF7343"/>
    <property type="match status" value="1"/>
</dbReference>
<dbReference type="InterPro" id="IPR055767">
    <property type="entry name" value="DUF7343"/>
</dbReference>
<reference evidence="4 5" key="1">
    <citation type="submission" date="2020-07" db="EMBL/GenBank/DDBJ databases">
        <title>Halosimplex litoreum sp. nov. and Halosimplex rubrum sp. nov., isolated from different salt environments.</title>
        <authorList>
            <person name="Cui H."/>
        </authorList>
    </citation>
    <scope>NUCLEOTIDE SEQUENCE [LARGE SCALE GENOMIC DNA]</scope>
    <source>
        <strain evidence="4 5">R2</strain>
    </source>
</reference>
<dbReference type="AlphaFoldDB" id="A0A7D5T624"/>
<accession>A0A7D5T624</accession>
<keyword evidence="2" id="KW-1133">Transmembrane helix</keyword>
<dbReference type="RefSeq" id="WP_179918895.1">
    <property type="nucleotide sequence ID" value="NZ_CP058909.1"/>
</dbReference>
<evidence type="ECO:0000259" key="3">
    <source>
        <dbReference type="Pfam" id="PF24034"/>
    </source>
</evidence>
<dbReference type="EMBL" id="CP058909">
    <property type="protein sequence ID" value="QLH83851.1"/>
    <property type="molecule type" value="Genomic_DNA"/>
</dbReference>
<dbReference type="OrthoDB" id="284722at2157"/>
<keyword evidence="5" id="KW-1185">Reference proteome</keyword>